<keyword evidence="2" id="KW-1185">Reference proteome</keyword>
<dbReference type="Proteomes" id="UP000075606">
    <property type="component" value="Unassembled WGS sequence"/>
</dbReference>
<gene>
    <name evidence="1" type="ORF">AWW68_07820</name>
</gene>
<dbReference type="AlphaFoldDB" id="A0A150XAN3"/>
<name>A0A150XAN3_9BACT</name>
<dbReference type="EMBL" id="LRPC01000012">
    <property type="protein sequence ID" value="KYG75734.1"/>
    <property type="molecule type" value="Genomic_DNA"/>
</dbReference>
<evidence type="ECO:0000313" key="2">
    <source>
        <dbReference type="Proteomes" id="UP000075606"/>
    </source>
</evidence>
<sequence>MTFCIGKHFRNEVRNMDRSKIEDKVNFSGEYKSLKDSLPEIKKLFDQSGLTFEELDRHIELVRDS</sequence>
<accession>A0A150XAN3</accession>
<evidence type="ECO:0000313" key="1">
    <source>
        <dbReference type="EMBL" id="KYG75734.1"/>
    </source>
</evidence>
<comment type="caution">
    <text evidence="1">The sequence shown here is derived from an EMBL/GenBank/DDBJ whole genome shotgun (WGS) entry which is preliminary data.</text>
</comment>
<organism evidence="1 2">
    <name type="scientific">Roseivirga spongicola</name>
    <dbReference type="NCBI Taxonomy" id="333140"/>
    <lineage>
        <taxon>Bacteria</taxon>
        <taxon>Pseudomonadati</taxon>
        <taxon>Bacteroidota</taxon>
        <taxon>Cytophagia</taxon>
        <taxon>Cytophagales</taxon>
        <taxon>Roseivirgaceae</taxon>
        <taxon>Roseivirga</taxon>
    </lineage>
</organism>
<proteinExistence type="predicted"/>
<reference evidence="1 2" key="1">
    <citation type="submission" date="2016-01" db="EMBL/GenBank/DDBJ databases">
        <title>Genome sequencing of Roseivirga spongicola UST030701-084.</title>
        <authorList>
            <person name="Selvaratnam C."/>
            <person name="Thevarajoo S."/>
            <person name="Goh K.M."/>
            <person name="Ee R."/>
            <person name="Chan K.-G."/>
            <person name="Chong C.S."/>
        </authorList>
    </citation>
    <scope>NUCLEOTIDE SEQUENCE [LARGE SCALE GENOMIC DNA]</scope>
    <source>
        <strain evidence="1 2">UST030701-084</strain>
    </source>
</reference>
<protein>
    <submittedName>
        <fullName evidence="1">Uncharacterized protein</fullName>
    </submittedName>
</protein>